<keyword evidence="4" id="KW-0479">Metal-binding</keyword>
<evidence type="ECO:0000256" key="7">
    <source>
        <dbReference type="ARBA" id="ARBA00023277"/>
    </source>
</evidence>
<evidence type="ECO:0000256" key="3">
    <source>
        <dbReference type="ARBA" id="ARBA00013093"/>
    </source>
</evidence>
<dbReference type="EC" id="3.1.3.11" evidence="3"/>
<protein>
    <recommendedName>
        <fullName evidence="3">fructose-bisphosphatase</fullName>
        <ecNumber evidence="3">3.1.3.11</ecNumber>
    </recommendedName>
</protein>
<dbReference type="PANTHER" id="PTHR30447:SF0">
    <property type="entry name" value="FRUCTOSE-1,6-BISPHOSPHATASE 1 CLASS 2-RELATED"/>
    <property type="match status" value="1"/>
</dbReference>
<evidence type="ECO:0000256" key="5">
    <source>
        <dbReference type="ARBA" id="ARBA00022801"/>
    </source>
</evidence>
<comment type="caution">
    <text evidence="8">The sequence shown here is derived from an EMBL/GenBank/DDBJ whole genome shotgun (WGS) entry which is preliminary data.</text>
</comment>
<sequence>MNNIDIFESTALFCTTSGAGAAYEFAGLGDENAADKAAVDSIRSVLSMQSYLRAHIVIGEGERDKAPMLYRGEILGSGGIEVDIAVDPLECTTSCSKFLDGALSVVAISESGGLLESPDVYMEKIAYSSNLPSGILSIENSCTENIKLLAAVKGCLPSELKVMVLNRERHKGIIKELRSLNVRVILIENGDLVGVIRAALGEIDLYIGTGGAPEGVLAAVAISCMKGNRNFYCKLQGRIMGVDEIVKKPSVLSMTAVTDCWGLRGFEKNMCQSVIFTPSCVKRVKSIC</sequence>
<dbReference type="Proteomes" id="UP001293791">
    <property type="component" value="Unassembled WGS sequence"/>
</dbReference>
<dbReference type="InterPro" id="IPR004464">
    <property type="entry name" value="FBPase_class-2/SBPase"/>
</dbReference>
<name>A0ABU5L7J6_9RICK</name>
<keyword evidence="5" id="KW-0378">Hydrolase</keyword>
<evidence type="ECO:0000256" key="1">
    <source>
        <dbReference type="ARBA" id="ARBA00001273"/>
    </source>
</evidence>
<comment type="catalytic activity">
    <reaction evidence="1">
        <text>beta-D-fructose 1,6-bisphosphate + H2O = beta-D-fructose 6-phosphate + phosphate</text>
        <dbReference type="Rhea" id="RHEA:11064"/>
        <dbReference type="ChEBI" id="CHEBI:15377"/>
        <dbReference type="ChEBI" id="CHEBI:32966"/>
        <dbReference type="ChEBI" id="CHEBI:43474"/>
        <dbReference type="ChEBI" id="CHEBI:57634"/>
        <dbReference type="EC" id="3.1.3.11"/>
    </reaction>
</comment>
<keyword evidence="7" id="KW-0119">Carbohydrate metabolism</keyword>
<evidence type="ECO:0000313" key="9">
    <source>
        <dbReference type="Proteomes" id="UP001293791"/>
    </source>
</evidence>
<dbReference type="EMBL" id="JARGYT010000020">
    <property type="protein sequence ID" value="MDZ5762102.1"/>
    <property type="molecule type" value="Genomic_DNA"/>
</dbReference>
<evidence type="ECO:0000256" key="2">
    <source>
        <dbReference type="ARBA" id="ARBA00008989"/>
    </source>
</evidence>
<gene>
    <name evidence="8" type="ORF">Cyrtocomes_00470</name>
</gene>
<organism evidence="8 9">
    <name type="scientific">Candidatus Cyrtobacter comes</name>
    <dbReference type="NCBI Taxonomy" id="675776"/>
    <lineage>
        <taxon>Bacteria</taxon>
        <taxon>Pseudomonadati</taxon>
        <taxon>Pseudomonadota</taxon>
        <taxon>Alphaproteobacteria</taxon>
        <taxon>Rickettsiales</taxon>
        <taxon>Candidatus Midichloriaceae</taxon>
        <taxon>Candidatus Cyrtobacter</taxon>
    </lineage>
</organism>
<evidence type="ECO:0000256" key="6">
    <source>
        <dbReference type="ARBA" id="ARBA00023211"/>
    </source>
</evidence>
<dbReference type="RefSeq" id="WP_322497588.1">
    <property type="nucleotide sequence ID" value="NZ_JARGYT010000020.1"/>
</dbReference>
<dbReference type="Gene3D" id="3.40.190.90">
    <property type="match status" value="1"/>
</dbReference>
<evidence type="ECO:0000313" key="8">
    <source>
        <dbReference type="EMBL" id="MDZ5762102.1"/>
    </source>
</evidence>
<accession>A0ABU5L7J6</accession>
<comment type="similarity">
    <text evidence="2">Belongs to the FBPase class 2 family.</text>
</comment>
<dbReference type="Pfam" id="PF03320">
    <property type="entry name" value="FBPase_glpX"/>
    <property type="match status" value="1"/>
</dbReference>
<reference evidence="8 9" key="1">
    <citation type="submission" date="2023-02" db="EMBL/GenBank/DDBJ databases">
        <title>Host association and intracellularity evolved multiple times independently in the Rickettsiales.</title>
        <authorList>
            <person name="Castelli M."/>
            <person name="Nardi T."/>
            <person name="Gammuto L."/>
            <person name="Bellinzona G."/>
            <person name="Sabaneyeva E."/>
            <person name="Potekhin A."/>
            <person name="Serra V."/>
            <person name="Petroni G."/>
            <person name="Sassera D."/>
        </authorList>
    </citation>
    <scope>NUCLEOTIDE SEQUENCE [LARGE SCALE GENOMIC DNA]</scope>
    <source>
        <strain evidence="8 9">BOD18</strain>
    </source>
</reference>
<dbReference type="PANTHER" id="PTHR30447">
    <property type="entry name" value="FRUCTOSE-1,6-BISPHOSPHATASE CLASS 2"/>
    <property type="match status" value="1"/>
</dbReference>
<proteinExistence type="inferred from homology"/>
<evidence type="ECO:0000256" key="4">
    <source>
        <dbReference type="ARBA" id="ARBA00022723"/>
    </source>
</evidence>
<dbReference type="SUPFAM" id="SSF56655">
    <property type="entry name" value="Carbohydrate phosphatase"/>
    <property type="match status" value="1"/>
</dbReference>
<keyword evidence="9" id="KW-1185">Reference proteome</keyword>
<keyword evidence="6" id="KW-0464">Manganese</keyword>